<evidence type="ECO:0000259" key="4">
    <source>
        <dbReference type="PROSITE" id="PS01124"/>
    </source>
</evidence>
<evidence type="ECO:0000313" key="5">
    <source>
        <dbReference type="EMBL" id="PRD58697.1"/>
    </source>
</evidence>
<protein>
    <submittedName>
        <fullName evidence="5">AraC family transcriptional regulator</fullName>
    </submittedName>
</protein>
<keyword evidence="2" id="KW-0238">DNA-binding</keyword>
<keyword evidence="3" id="KW-0804">Transcription</keyword>
<sequence>MNSETSPLFLPDAKTLEVTVLVFSGASLMCVASTIDPMRAANRVSGSTLFKWRIVSLDGNPAITTCSLPIAVSGAFDPADKADMLLMIGGFGTSDISRTTFTASLRRAMHHYRMIGGIEAGSWLLGRAGLLRGRRATTHWEDMEEFTAEFPEADIRPDRYVIDGPVFTTGGASPTFDLMLHLIRSRCGMSVALDVASVFIYDEAHASNDAQPLVSLGRLDDVHPKLATAIRLMEGNLDAPLTIGAIAKRCGLSARSLEKIFAKAVGEGPGRYYLRLRLKIARRLITDTKTPLADIAARTGFSSAAAFARTFRTFEGKPPSSLRSGANR</sequence>
<dbReference type="PROSITE" id="PS00041">
    <property type="entry name" value="HTH_ARAC_FAMILY_1"/>
    <property type="match status" value="1"/>
</dbReference>
<dbReference type="SUPFAM" id="SSF46689">
    <property type="entry name" value="Homeodomain-like"/>
    <property type="match status" value="2"/>
</dbReference>
<comment type="caution">
    <text evidence="5">The sequence shown here is derived from an EMBL/GenBank/DDBJ whole genome shotgun (WGS) entry which is preliminary data.</text>
</comment>
<dbReference type="InterPro" id="IPR018060">
    <property type="entry name" value="HTH_AraC"/>
</dbReference>
<proteinExistence type="predicted"/>
<dbReference type="CDD" id="cd03136">
    <property type="entry name" value="GATase1_AraC_ArgR_like"/>
    <property type="match status" value="1"/>
</dbReference>
<accession>A0A2S9JZD1</accession>
<dbReference type="GO" id="GO:0003700">
    <property type="term" value="F:DNA-binding transcription factor activity"/>
    <property type="evidence" value="ECO:0007669"/>
    <property type="project" value="InterPro"/>
</dbReference>
<name>A0A2S9JZD1_9HYPH</name>
<dbReference type="PANTHER" id="PTHR43130">
    <property type="entry name" value="ARAC-FAMILY TRANSCRIPTIONAL REGULATOR"/>
    <property type="match status" value="1"/>
</dbReference>
<dbReference type="InterPro" id="IPR002818">
    <property type="entry name" value="DJ-1/PfpI"/>
</dbReference>
<evidence type="ECO:0000313" key="6">
    <source>
        <dbReference type="Proteomes" id="UP000238563"/>
    </source>
</evidence>
<dbReference type="Pfam" id="PF01965">
    <property type="entry name" value="DJ-1_PfpI"/>
    <property type="match status" value="1"/>
</dbReference>
<evidence type="ECO:0000256" key="1">
    <source>
        <dbReference type="ARBA" id="ARBA00023015"/>
    </source>
</evidence>
<dbReference type="Gene3D" id="1.10.10.60">
    <property type="entry name" value="Homeodomain-like"/>
    <property type="match status" value="1"/>
</dbReference>
<feature type="domain" description="HTH araC/xylS-type" evidence="4">
    <location>
        <begin position="227"/>
        <end position="325"/>
    </location>
</feature>
<dbReference type="OrthoDB" id="9793422at2"/>
<dbReference type="InterPro" id="IPR009057">
    <property type="entry name" value="Homeodomain-like_sf"/>
</dbReference>
<dbReference type="AlphaFoldDB" id="A0A2S9JZD1"/>
<dbReference type="GO" id="GO:0043565">
    <property type="term" value="F:sequence-specific DNA binding"/>
    <property type="evidence" value="ECO:0007669"/>
    <property type="project" value="InterPro"/>
</dbReference>
<dbReference type="InterPro" id="IPR018062">
    <property type="entry name" value="HTH_AraC-typ_CS"/>
</dbReference>
<dbReference type="Gene3D" id="3.40.50.880">
    <property type="match status" value="1"/>
</dbReference>
<dbReference type="EMBL" id="PVBT01000001">
    <property type="protein sequence ID" value="PRD58697.1"/>
    <property type="molecule type" value="Genomic_DNA"/>
</dbReference>
<dbReference type="Pfam" id="PF12833">
    <property type="entry name" value="HTH_18"/>
    <property type="match status" value="1"/>
</dbReference>
<dbReference type="Proteomes" id="UP000238563">
    <property type="component" value="Unassembled WGS sequence"/>
</dbReference>
<dbReference type="InterPro" id="IPR029062">
    <property type="entry name" value="Class_I_gatase-like"/>
</dbReference>
<reference evidence="5 6" key="1">
    <citation type="submission" date="2018-02" db="EMBL/GenBank/DDBJ databases">
        <title>The draft genome of Phyllobacterium myrsinacearum DSM5892.</title>
        <authorList>
            <person name="Li L."/>
            <person name="Liu L."/>
            <person name="Zhang X."/>
            <person name="Wang T."/>
        </authorList>
    </citation>
    <scope>NUCLEOTIDE SEQUENCE [LARGE SCALE GENOMIC DNA]</scope>
    <source>
        <strain evidence="5 6">DSM 5892</strain>
    </source>
</reference>
<organism evidence="5 6">
    <name type="scientific">Phyllobacterium myrsinacearum</name>
    <dbReference type="NCBI Taxonomy" id="28101"/>
    <lineage>
        <taxon>Bacteria</taxon>
        <taxon>Pseudomonadati</taxon>
        <taxon>Pseudomonadota</taxon>
        <taxon>Alphaproteobacteria</taxon>
        <taxon>Hyphomicrobiales</taxon>
        <taxon>Phyllobacteriaceae</taxon>
        <taxon>Phyllobacterium</taxon>
    </lineage>
</organism>
<evidence type="ECO:0000256" key="3">
    <source>
        <dbReference type="ARBA" id="ARBA00023163"/>
    </source>
</evidence>
<gene>
    <name evidence="5" type="ORF">C5750_06315</name>
</gene>
<keyword evidence="6" id="KW-1185">Reference proteome</keyword>
<dbReference type="SMART" id="SM00342">
    <property type="entry name" value="HTH_ARAC"/>
    <property type="match status" value="1"/>
</dbReference>
<keyword evidence="1" id="KW-0805">Transcription regulation</keyword>
<dbReference type="InterPro" id="IPR052158">
    <property type="entry name" value="INH-QAR"/>
</dbReference>
<dbReference type="PANTHER" id="PTHR43130:SF3">
    <property type="entry name" value="HTH-TYPE TRANSCRIPTIONAL REGULATOR RV1931C"/>
    <property type="match status" value="1"/>
</dbReference>
<evidence type="ECO:0000256" key="2">
    <source>
        <dbReference type="ARBA" id="ARBA00023125"/>
    </source>
</evidence>
<dbReference type="SUPFAM" id="SSF52317">
    <property type="entry name" value="Class I glutamine amidotransferase-like"/>
    <property type="match status" value="1"/>
</dbReference>
<dbReference type="PROSITE" id="PS01124">
    <property type="entry name" value="HTH_ARAC_FAMILY_2"/>
    <property type="match status" value="1"/>
</dbReference>